<comment type="caution">
    <text evidence="1">The sequence shown here is derived from an EMBL/GenBank/DDBJ whole genome shotgun (WGS) entry which is preliminary data.</text>
</comment>
<organism evidence="1 2">
    <name type="scientific">Arthrobacter pityocampae</name>
    <dbReference type="NCBI Taxonomy" id="547334"/>
    <lineage>
        <taxon>Bacteria</taxon>
        <taxon>Bacillati</taxon>
        <taxon>Actinomycetota</taxon>
        <taxon>Actinomycetes</taxon>
        <taxon>Micrococcales</taxon>
        <taxon>Micrococcaceae</taxon>
        <taxon>Arthrobacter</taxon>
    </lineage>
</organism>
<accession>A0A2S5IU30</accession>
<evidence type="ECO:0000313" key="1">
    <source>
        <dbReference type="EMBL" id="PPB48055.1"/>
    </source>
</evidence>
<dbReference type="AlphaFoldDB" id="A0A2S5IU30"/>
<dbReference type="RefSeq" id="WP_104122749.1">
    <property type="nucleotide sequence ID" value="NZ_PRKW01000007.1"/>
</dbReference>
<protein>
    <submittedName>
        <fullName evidence="1">Uncharacterized protein</fullName>
    </submittedName>
</protein>
<evidence type="ECO:0000313" key="2">
    <source>
        <dbReference type="Proteomes" id="UP000239297"/>
    </source>
</evidence>
<dbReference type="EMBL" id="PRKW01000007">
    <property type="protein sequence ID" value="PPB48055.1"/>
    <property type="molecule type" value="Genomic_DNA"/>
</dbReference>
<dbReference type="OrthoDB" id="4963691at2"/>
<keyword evidence="2" id="KW-1185">Reference proteome</keyword>
<name>A0A2S5IU30_9MICC</name>
<sequence>MVGKFLGSLFGGAEPARGLQAGEGPPPSSEQDDLRRAALALEQLRRTVLRSGALHPTIVHSQVRQILDLLGALIRYIGEFKASTEQLVLLEAILSDYLPGALRAYMLVPETSRQDESPETRTLLAQLRTLHATATDLNRQVRTGAVTELAVHGRFLQDKFDLGSLHLEGR</sequence>
<reference evidence="1 2" key="1">
    <citation type="journal article" date="2014" name="Int. J. Syst. Evol. Microbiol.">
        <title>Arthrobacter pityocampae sp. nov., isolated from Thaumetopoea pityocampa (Lep., Thaumetopoeidae).</title>
        <authorList>
            <person name="Ince I.A."/>
            <person name="Demirbag Z."/>
            <person name="Kati H."/>
        </authorList>
    </citation>
    <scope>NUCLEOTIDE SEQUENCE [LARGE SCALE GENOMIC DNA]</scope>
    <source>
        <strain evidence="1 2">Tp2</strain>
    </source>
</reference>
<dbReference type="Proteomes" id="UP000239297">
    <property type="component" value="Unassembled WGS sequence"/>
</dbReference>
<proteinExistence type="predicted"/>
<gene>
    <name evidence="1" type="ORF">C4K88_16540</name>
</gene>